<evidence type="ECO:0000313" key="2">
    <source>
        <dbReference type="EMBL" id="MDN4166699.1"/>
    </source>
</evidence>
<evidence type="ECO:0000313" key="3">
    <source>
        <dbReference type="Proteomes" id="UP001168552"/>
    </source>
</evidence>
<reference evidence="2" key="1">
    <citation type="submission" date="2023-06" db="EMBL/GenBank/DDBJ databases">
        <title>Cytophagales bacterium Strain LB-30, isolated from soil.</title>
        <authorList>
            <person name="Liu B."/>
        </authorList>
    </citation>
    <scope>NUCLEOTIDE SEQUENCE</scope>
    <source>
        <strain evidence="2">LB-30</strain>
    </source>
</reference>
<keyword evidence="3" id="KW-1185">Reference proteome</keyword>
<sequence length="345" mass="39403">MTVNIDTALAIVGLLVTIFLGYLGLKYTLKYRKKTEIIFLKNASISLFKTIVKNLDDIEINFQGKKISENLILFKGTFFNNGNIDIEKTIIHKPLDIELPTNYSWVRHKIIDTSDGLEVKSALNNNKLIFEWDLLKEGEFFTFDSLVEYKTEKEDNDTSDIGKKLLKNIKINHRITDLKNVSKENSIPRPMPAGGLIIISLLLLGMVAGGFYVSFGQLLFPKYEVFTEANLQTGKQFVTLSAENENMVSLLNQSGDKIQTFTKDELSTKLGATIQINKSKVNYWIMSILGFFSITYFIAWIGIIISQIREKRLYSKLKKVADKYDDLDIEDGRQVDFTLFGFILR</sequence>
<dbReference type="EMBL" id="JAUHJS010000008">
    <property type="protein sequence ID" value="MDN4166699.1"/>
    <property type="molecule type" value="Genomic_DNA"/>
</dbReference>
<keyword evidence="1" id="KW-1133">Transmembrane helix</keyword>
<name>A0ABT8F8J5_9BACT</name>
<accession>A0ABT8F8J5</accession>
<protein>
    <submittedName>
        <fullName evidence="2">Uncharacterized protein</fullName>
    </submittedName>
</protein>
<keyword evidence="1" id="KW-0812">Transmembrane</keyword>
<feature type="transmembrane region" description="Helical" evidence="1">
    <location>
        <begin position="6"/>
        <end position="25"/>
    </location>
</feature>
<dbReference type="RefSeq" id="WP_320005238.1">
    <property type="nucleotide sequence ID" value="NZ_JAUHJS010000008.1"/>
</dbReference>
<gene>
    <name evidence="2" type="ORF">QWY31_14405</name>
</gene>
<comment type="caution">
    <text evidence="2">The sequence shown here is derived from an EMBL/GenBank/DDBJ whole genome shotgun (WGS) entry which is preliminary data.</text>
</comment>
<keyword evidence="1" id="KW-0472">Membrane</keyword>
<dbReference type="Proteomes" id="UP001168552">
    <property type="component" value="Unassembled WGS sequence"/>
</dbReference>
<organism evidence="2 3">
    <name type="scientific">Shiella aurantiaca</name>
    <dbReference type="NCBI Taxonomy" id="3058365"/>
    <lineage>
        <taxon>Bacteria</taxon>
        <taxon>Pseudomonadati</taxon>
        <taxon>Bacteroidota</taxon>
        <taxon>Cytophagia</taxon>
        <taxon>Cytophagales</taxon>
        <taxon>Shiellaceae</taxon>
        <taxon>Shiella</taxon>
    </lineage>
</organism>
<feature type="transmembrane region" description="Helical" evidence="1">
    <location>
        <begin position="283"/>
        <end position="308"/>
    </location>
</feature>
<evidence type="ECO:0000256" key="1">
    <source>
        <dbReference type="SAM" id="Phobius"/>
    </source>
</evidence>
<proteinExistence type="predicted"/>
<feature type="transmembrane region" description="Helical" evidence="1">
    <location>
        <begin position="193"/>
        <end position="215"/>
    </location>
</feature>